<keyword evidence="1" id="KW-0805">Transcription regulation</keyword>
<dbReference type="InterPro" id="IPR000524">
    <property type="entry name" value="Tscrpt_reg_HTH_GntR"/>
</dbReference>
<dbReference type="GO" id="GO:0003700">
    <property type="term" value="F:DNA-binding transcription factor activity"/>
    <property type="evidence" value="ECO:0007669"/>
    <property type="project" value="InterPro"/>
</dbReference>
<gene>
    <name evidence="6" type="ordered locus">BC1003_3573</name>
</gene>
<reference evidence="6" key="1">
    <citation type="submission" date="2010-09" db="EMBL/GenBank/DDBJ databases">
        <title>Complete sequence of chromosome2 of Burkholderia sp. CCGE1003.</title>
        <authorList>
            <consortium name="US DOE Joint Genome Institute"/>
            <person name="Lucas S."/>
            <person name="Copeland A."/>
            <person name="Lapidus A."/>
            <person name="Cheng J.-F."/>
            <person name="Bruce D."/>
            <person name="Goodwin L."/>
            <person name="Pitluck S."/>
            <person name="Daligault H."/>
            <person name="Davenport K."/>
            <person name="Detter J.C."/>
            <person name="Han C."/>
            <person name="Tapia R."/>
            <person name="Land M."/>
            <person name="Hauser L."/>
            <person name="Jeffries C."/>
            <person name="Kyrpides N."/>
            <person name="Ivanova N."/>
            <person name="Ovchinnikova G."/>
            <person name="Martinez-Romero E."/>
            <person name="Rogel M.A."/>
            <person name="Auchtung J."/>
            <person name="Tiedje J.M."/>
            <person name="Woyke T."/>
        </authorList>
    </citation>
    <scope>NUCLEOTIDE SEQUENCE</scope>
    <source>
        <strain evidence="6">CCGE1003</strain>
    </source>
</reference>
<evidence type="ECO:0000259" key="5">
    <source>
        <dbReference type="PROSITE" id="PS50949"/>
    </source>
</evidence>
<dbReference type="Pfam" id="PF07729">
    <property type="entry name" value="FCD"/>
    <property type="match status" value="1"/>
</dbReference>
<accession>E1THL0</accession>
<evidence type="ECO:0000256" key="3">
    <source>
        <dbReference type="ARBA" id="ARBA00023163"/>
    </source>
</evidence>
<evidence type="ECO:0000256" key="4">
    <source>
        <dbReference type="SAM" id="MobiDB-lite"/>
    </source>
</evidence>
<dbReference type="SUPFAM" id="SSF48008">
    <property type="entry name" value="GntR ligand-binding domain-like"/>
    <property type="match status" value="1"/>
</dbReference>
<dbReference type="SMART" id="SM00345">
    <property type="entry name" value="HTH_GNTR"/>
    <property type="match status" value="2"/>
</dbReference>
<evidence type="ECO:0000256" key="2">
    <source>
        <dbReference type="ARBA" id="ARBA00023125"/>
    </source>
</evidence>
<dbReference type="OrthoDB" id="8066003at2"/>
<evidence type="ECO:0000313" key="6">
    <source>
        <dbReference type="EMBL" id="ADN59514.1"/>
    </source>
</evidence>
<dbReference type="InterPro" id="IPR036390">
    <property type="entry name" value="WH_DNA-bd_sf"/>
</dbReference>
<dbReference type="eggNOG" id="COG1802">
    <property type="taxonomic scope" value="Bacteria"/>
</dbReference>
<evidence type="ECO:0000256" key="1">
    <source>
        <dbReference type="ARBA" id="ARBA00023015"/>
    </source>
</evidence>
<dbReference type="AlphaFoldDB" id="E1THL0"/>
<dbReference type="EMBL" id="CP002218">
    <property type="protein sequence ID" value="ADN59514.1"/>
    <property type="molecule type" value="Genomic_DNA"/>
</dbReference>
<dbReference type="Pfam" id="PF00392">
    <property type="entry name" value="GntR"/>
    <property type="match status" value="2"/>
</dbReference>
<dbReference type="SUPFAM" id="SSF46785">
    <property type="entry name" value="Winged helix' DNA-binding domain"/>
    <property type="match status" value="2"/>
</dbReference>
<dbReference type="STRING" id="640512.BC1003_3573"/>
<feature type="compositionally biased region" description="Low complexity" evidence="4">
    <location>
        <begin position="23"/>
        <end position="32"/>
    </location>
</feature>
<dbReference type="GO" id="GO:0003677">
    <property type="term" value="F:DNA binding"/>
    <property type="evidence" value="ECO:0007669"/>
    <property type="project" value="UniProtKB-KW"/>
</dbReference>
<dbReference type="PROSITE" id="PS50949">
    <property type="entry name" value="HTH_GNTR"/>
    <property type="match status" value="1"/>
</dbReference>
<name>E1THL0_BURSG</name>
<keyword evidence="2" id="KW-0238">DNA-binding</keyword>
<organism evidence="6">
    <name type="scientific">Burkholderia sp. (strain CCGE1003)</name>
    <dbReference type="NCBI Taxonomy" id="640512"/>
    <lineage>
        <taxon>Bacteria</taxon>
        <taxon>Pseudomonadati</taxon>
        <taxon>Pseudomonadota</taxon>
        <taxon>Betaproteobacteria</taxon>
        <taxon>Burkholderiales</taxon>
        <taxon>Burkholderiaceae</taxon>
        <taxon>Burkholderia</taxon>
    </lineage>
</organism>
<dbReference type="HOGENOM" id="CLU_071276_0_0_4"/>
<dbReference type="Gene3D" id="1.10.10.10">
    <property type="entry name" value="Winged helix-like DNA-binding domain superfamily/Winged helix DNA-binding domain"/>
    <property type="match status" value="2"/>
</dbReference>
<sequence>MTRRAGVLQPSNTAKAKHRPAAPRDAVPVDAPGSDNRVDTLTEADSRLRYRVIHDQLKSAIALGKIPPGLVLLEGPVARIFGTSRVPVRKAFEMLHAGGLLVTFEGRGFLAASPDGSVPEPLRTPISEDMLGFDRPPEPLDIPSNSERISDSLESAISLGIVFGHFRIDESIAAESFGVSRGTVREVLSRLRDRGLVEKSAYSHWLCGPLTARAVREDYELRRLLEPAALAASAQSLSRAQLEAALEEVQGAIARPDSVDAGALYRLEATLHQTLLAGAPNRKLLAAISHAHIPLIVNHAFYDAFGLHPETSMLLEHRTVIELLLRGEFDAAARALAQHLEHGEARTRQRLKVLAVLPEPDLPGYMQRIA</sequence>
<dbReference type="KEGG" id="bgf:BC1003_3573"/>
<dbReference type="SMART" id="SM00895">
    <property type="entry name" value="FCD"/>
    <property type="match status" value="1"/>
</dbReference>
<dbReference type="Gene3D" id="1.20.120.530">
    <property type="entry name" value="GntR ligand-binding domain-like"/>
    <property type="match status" value="1"/>
</dbReference>
<dbReference type="PANTHER" id="PTHR43537">
    <property type="entry name" value="TRANSCRIPTIONAL REGULATOR, GNTR FAMILY"/>
    <property type="match status" value="1"/>
</dbReference>
<proteinExistence type="predicted"/>
<dbReference type="PANTHER" id="PTHR43537:SF24">
    <property type="entry name" value="GLUCONATE OPERON TRANSCRIPTIONAL REPRESSOR"/>
    <property type="match status" value="1"/>
</dbReference>
<protein>
    <submittedName>
        <fullName evidence="6">Transcriptional regulator, GntR family</fullName>
    </submittedName>
</protein>
<dbReference type="InterPro" id="IPR008920">
    <property type="entry name" value="TF_FadR/GntR_C"/>
</dbReference>
<keyword evidence="3" id="KW-0804">Transcription</keyword>
<feature type="region of interest" description="Disordered" evidence="4">
    <location>
        <begin position="1"/>
        <end position="38"/>
    </location>
</feature>
<dbReference type="InterPro" id="IPR036388">
    <property type="entry name" value="WH-like_DNA-bd_sf"/>
</dbReference>
<feature type="domain" description="HTH gntR-type" evidence="5">
    <location>
        <begin position="47"/>
        <end position="114"/>
    </location>
</feature>
<dbReference type="InterPro" id="IPR011711">
    <property type="entry name" value="GntR_C"/>
</dbReference>